<dbReference type="SUPFAM" id="SSF55120">
    <property type="entry name" value="Pseudouridine synthase"/>
    <property type="match status" value="1"/>
</dbReference>
<dbReference type="InterPro" id="IPR042214">
    <property type="entry name" value="TruD_catalytic"/>
</dbReference>
<dbReference type="GO" id="GO:0160150">
    <property type="term" value="F:tRNA pseudouridine(13) synthase activity"/>
    <property type="evidence" value="ECO:0007669"/>
    <property type="project" value="UniProtKB-EC"/>
</dbReference>
<dbReference type="InterPro" id="IPR020103">
    <property type="entry name" value="PsdUridine_synth_cat_dom_sf"/>
</dbReference>
<dbReference type="Pfam" id="PF01142">
    <property type="entry name" value="TruD"/>
    <property type="match status" value="2"/>
</dbReference>
<organism evidence="5">
    <name type="scientific">hydrothermal vent metagenome</name>
    <dbReference type="NCBI Taxonomy" id="652676"/>
    <lineage>
        <taxon>unclassified sequences</taxon>
        <taxon>metagenomes</taxon>
        <taxon>ecological metagenomes</taxon>
    </lineage>
</organism>
<dbReference type="PANTHER" id="PTHR47811:SF1">
    <property type="entry name" value="TRNA PSEUDOURIDINE SYNTHASE D"/>
    <property type="match status" value="1"/>
</dbReference>
<accession>A0A3B0Z7T3</accession>
<evidence type="ECO:0000256" key="1">
    <source>
        <dbReference type="ARBA" id="ARBA00007953"/>
    </source>
</evidence>
<dbReference type="InterPro" id="IPR050170">
    <property type="entry name" value="TruD_pseudoU_synthase"/>
</dbReference>
<feature type="domain" description="TRUD" evidence="4">
    <location>
        <begin position="153"/>
        <end position="298"/>
    </location>
</feature>
<sequence length="346" mass="39554">MKSFARVYTPSCGRGVIRTSNVDFCVDEILGFPPDGEGNHILLHIEKKETNTDWLVQQLVRFVGVKAVDIGYAGKKDRHAHTKQWLSIHMSGVTEPDWEQFNTEQYRILAVHRHRRKLRPGCLQGNHFELVIRDLDVDWSLLDARLQKIKYSGVPNYFGEQRFGYNNLESAKKWLAGNKSKIKKTQQSIYISVLRSYMFNCILDYRVREKNWNRVLGGDVMMLSGSHSCFVAEDHDALLQQRLSEQDIAPTGPLCGLGESLVCGEAKALEQAVLIPYQGWIDALVVKKVKQRRRSLMLFLSDMVWQFEPDAACMKLSFTLPAGSYATVVLRELIEYKNAQRSVNAI</sequence>
<dbReference type="GO" id="GO:0003723">
    <property type="term" value="F:RNA binding"/>
    <property type="evidence" value="ECO:0007669"/>
    <property type="project" value="InterPro"/>
</dbReference>
<dbReference type="EC" id="5.4.99.27" evidence="5"/>
<evidence type="ECO:0000256" key="3">
    <source>
        <dbReference type="ARBA" id="ARBA00023235"/>
    </source>
</evidence>
<evidence type="ECO:0000259" key="4">
    <source>
        <dbReference type="PROSITE" id="PS50984"/>
    </source>
</evidence>
<dbReference type="GO" id="GO:0001522">
    <property type="term" value="P:pseudouridine synthesis"/>
    <property type="evidence" value="ECO:0007669"/>
    <property type="project" value="InterPro"/>
</dbReference>
<gene>
    <name evidence="5" type="ORF">MNBD_GAMMA16-625</name>
</gene>
<dbReference type="Gene3D" id="3.30.2340.10">
    <property type="entry name" value="TruD, insertion domain"/>
    <property type="match status" value="1"/>
</dbReference>
<dbReference type="GO" id="GO:0005829">
    <property type="term" value="C:cytosol"/>
    <property type="evidence" value="ECO:0007669"/>
    <property type="project" value="TreeGrafter"/>
</dbReference>
<dbReference type="InterPro" id="IPR011760">
    <property type="entry name" value="PsdUridine_synth_TruD_insert"/>
</dbReference>
<dbReference type="EMBL" id="UOFO01000058">
    <property type="protein sequence ID" value="VAW85050.1"/>
    <property type="molecule type" value="Genomic_DNA"/>
</dbReference>
<comment type="similarity">
    <text evidence="1">Belongs to the pseudouridine synthase TruD family.</text>
</comment>
<dbReference type="AlphaFoldDB" id="A0A3B0Z7T3"/>
<reference evidence="5" key="1">
    <citation type="submission" date="2018-06" db="EMBL/GenBank/DDBJ databases">
        <authorList>
            <person name="Zhirakovskaya E."/>
        </authorList>
    </citation>
    <scope>NUCLEOTIDE SEQUENCE</scope>
</reference>
<dbReference type="HAMAP" id="MF_01082">
    <property type="entry name" value="TruD"/>
    <property type="match status" value="1"/>
</dbReference>
<dbReference type="GO" id="GO:0008033">
    <property type="term" value="P:tRNA processing"/>
    <property type="evidence" value="ECO:0007669"/>
    <property type="project" value="UniProtKB-KW"/>
</dbReference>
<dbReference type="InterPro" id="IPR001656">
    <property type="entry name" value="PsdUridine_synth_TruD"/>
</dbReference>
<dbReference type="PANTHER" id="PTHR47811">
    <property type="entry name" value="TRNA PSEUDOURIDINE SYNTHASE D"/>
    <property type="match status" value="1"/>
</dbReference>
<protein>
    <submittedName>
        <fullName evidence="5">tRNA pseudouridine(13) synthase</fullName>
        <ecNumber evidence="5">5.4.99.27</ecNumber>
    </submittedName>
</protein>
<dbReference type="PROSITE" id="PS50984">
    <property type="entry name" value="TRUD"/>
    <property type="match status" value="1"/>
</dbReference>
<keyword evidence="2" id="KW-0819">tRNA processing</keyword>
<dbReference type="InterPro" id="IPR043165">
    <property type="entry name" value="TruD_insert_sf"/>
</dbReference>
<evidence type="ECO:0000313" key="5">
    <source>
        <dbReference type="EMBL" id="VAW85050.1"/>
    </source>
</evidence>
<name>A0A3B0Z7T3_9ZZZZ</name>
<keyword evidence="3 5" id="KW-0413">Isomerase</keyword>
<proteinExistence type="inferred from homology"/>
<evidence type="ECO:0000256" key="2">
    <source>
        <dbReference type="ARBA" id="ARBA00022694"/>
    </source>
</evidence>
<dbReference type="Gene3D" id="3.30.2350.20">
    <property type="entry name" value="TruD, catalytic domain"/>
    <property type="match status" value="1"/>
</dbReference>